<gene>
    <name evidence="6" type="primary">phrA</name>
    <name evidence="6" type="ORF">jaqu_36990</name>
</gene>
<feature type="binding site" evidence="3">
    <location>
        <position position="42"/>
    </location>
    <ligand>
        <name>FAD</name>
        <dbReference type="ChEBI" id="CHEBI:57692"/>
    </ligand>
</feature>
<keyword evidence="6" id="KW-0456">Lyase</keyword>
<dbReference type="PANTHER" id="PTHR11455">
    <property type="entry name" value="CRYPTOCHROME"/>
    <property type="match status" value="1"/>
</dbReference>
<protein>
    <submittedName>
        <fullName evidence="6">PhrA protein</fullName>
        <ecNumber evidence="6">4.1.99.3</ecNumber>
    </submittedName>
</protein>
<comment type="caution">
    <text evidence="6">The sequence shown here is derived from an EMBL/GenBank/DDBJ whole genome shotgun (WGS) entry which is preliminary data.</text>
</comment>
<evidence type="ECO:0000256" key="1">
    <source>
        <dbReference type="ARBA" id="ARBA00022630"/>
    </source>
</evidence>
<dbReference type="PATRIC" id="fig|935700.4.peg.3813"/>
<dbReference type="SUPFAM" id="SSF48173">
    <property type="entry name" value="Cryptochrome/photolyase FAD-binding domain"/>
    <property type="match status" value="1"/>
</dbReference>
<evidence type="ECO:0000256" key="4">
    <source>
        <dbReference type="SAM" id="MobiDB-lite"/>
    </source>
</evidence>
<evidence type="ECO:0000256" key="3">
    <source>
        <dbReference type="PIRSR" id="PIRSR602081-1"/>
    </source>
</evidence>
<dbReference type="AlphaFoldDB" id="A0A0D1D391"/>
<reference evidence="6 7" key="1">
    <citation type="submission" date="2015-02" db="EMBL/GenBank/DDBJ databases">
        <title>Genome Sequence of Jannaschia aquimarina DSM28248, a member of the Roseobacter clade.</title>
        <authorList>
            <person name="Voget S."/>
            <person name="Daniel R."/>
        </authorList>
    </citation>
    <scope>NUCLEOTIDE SEQUENCE [LARGE SCALE GENOMIC DNA]</scope>
    <source>
        <strain evidence="6 7">GSW-M26</strain>
    </source>
</reference>
<dbReference type="InterPro" id="IPR005101">
    <property type="entry name" value="Cryptochr/Photolyase_FAD-bd"/>
</dbReference>
<accession>A0A0D1D391</accession>
<dbReference type="STRING" id="935700.jaqu_36990"/>
<evidence type="ECO:0000313" key="7">
    <source>
        <dbReference type="Proteomes" id="UP000032232"/>
    </source>
</evidence>
<evidence type="ECO:0000313" key="6">
    <source>
        <dbReference type="EMBL" id="KIT14588.1"/>
    </source>
</evidence>
<dbReference type="Pfam" id="PF03441">
    <property type="entry name" value="FAD_binding_7"/>
    <property type="match status" value="1"/>
</dbReference>
<dbReference type="InterPro" id="IPR036134">
    <property type="entry name" value="Crypto/Photolyase_FAD-like_sf"/>
</dbReference>
<dbReference type="PANTHER" id="PTHR11455:SF9">
    <property type="entry name" value="CRYPTOCHROME CIRCADIAN CLOCK 5 ISOFORM X1"/>
    <property type="match status" value="1"/>
</dbReference>
<dbReference type="GO" id="GO:0003904">
    <property type="term" value="F:deoxyribodipyrimidine photo-lyase activity"/>
    <property type="evidence" value="ECO:0007669"/>
    <property type="project" value="UniProtKB-EC"/>
</dbReference>
<evidence type="ECO:0000256" key="2">
    <source>
        <dbReference type="ARBA" id="ARBA00022827"/>
    </source>
</evidence>
<feature type="binding site" evidence="3">
    <location>
        <begin position="92"/>
        <end position="99"/>
    </location>
    <ligand>
        <name>FAD</name>
        <dbReference type="ChEBI" id="CHEBI:57692"/>
    </ligand>
</feature>
<feature type="domain" description="Cryptochrome/DNA photolyase FAD-binding" evidence="5">
    <location>
        <begin position="89"/>
        <end position="217"/>
    </location>
</feature>
<dbReference type="GO" id="GO:0071949">
    <property type="term" value="F:FAD binding"/>
    <property type="evidence" value="ECO:0007669"/>
    <property type="project" value="TreeGrafter"/>
</dbReference>
<dbReference type="RefSeq" id="WP_043920459.1">
    <property type="nucleotide sequence ID" value="NZ_FZPF01000004.1"/>
</dbReference>
<feature type="binding site" evidence="3">
    <location>
        <position position="89"/>
    </location>
    <ligand>
        <name>FAD</name>
        <dbReference type="ChEBI" id="CHEBI:57692"/>
    </ligand>
</feature>
<keyword evidence="1 3" id="KW-0285">Flavoprotein</keyword>
<name>A0A0D1D391_9RHOB</name>
<dbReference type="Gene3D" id="1.25.40.80">
    <property type="match status" value="1"/>
</dbReference>
<organism evidence="6 7">
    <name type="scientific">Jannaschia aquimarina</name>
    <dbReference type="NCBI Taxonomy" id="935700"/>
    <lineage>
        <taxon>Bacteria</taxon>
        <taxon>Pseudomonadati</taxon>
        <taxon>Pseudomonadota</taxon>
        <taxon>Alphaproteobacteria</taxon>
        <taxon>Rhodobacterales</taxon>
        <taxon>Roseobacteraceae</taxon>
        <taxon>Jannaschia</taxon>
    </lineage>
</organism>
<keyword evidence="2 3" id="KW-0274">FAD</keyword>
<dbReference type="OrthoDB" id="9772484at2"/>
<evidence type="ECO:0000259" key="5">
    <source>
        <dbReference type="Pfam" id="PF03441"/>
    </source>
</evidence>
<sequence>MKDQASLPLDRAEDRPDLDFVPTRKAGLDRLEAFAPKAGRNYAARRNHDLPGHPHVSSLSPYIRHRVVTEAETCAAILDRFAPSTAEKFLQEVCWRTYFKGWLERRPAVWTAYRAGVERGRNRLATESGLRREWEAACKGETGIEPFDHWARELVQTGYLHNHARMWFASIWMHTLRLPWELGADFFLRHLLDGDPASNTLSWRWVAGLHTKGKTYRARASNIGKYTDGRFDAATLGHQLATDTPVPDDAPHPDPIAPPDDADWQRGVKTGLLLHDDDLHPDYLFARGLDAVATSVLTAAEGRSPFEVSGHVLSFTRALAEDACERLGKDCCTPISDVDAIAAWAQAAGLDQIVTPYAPVGPVRDRLDRLDAALDIPVIRPVRAWDQRAWPHCTAGFFKLKKKIPDLMESIPEDMVA</sequence>
<proteinExistence type="predicted"/>
<dbReference type="InterPro" id="IPR002081">
    <property type="entry name" value="Cryptochrome/DNA_photolyase_1"/>
</dbReference>
<dbReference type="EC" id="4.1.99.3" evidence="6"/>
<feature type="binding site" evidence="3">
    <location>
        <begin position="193"/>
        <end position="195"/>
    </location>
    <ligand>
        <name>FAD</name>
        <dbReference type="ChEBI" id="CHEBI:57692"/>
    </ligand>
</feature>
<comment type="cofactor">
    <cofactor evidence="3">
        <name>FAD</name>
        <dbReference type="ChEBI" id="CHEBI:57692"/>
    </cofactor>
    <text evidence="3">Binds 1 FAD per subunit.</text>
</comment>
<dbReference type="Gene3D" id="1.10.579.10">
    <property type="entry name" value="DNA Cyclobutane Dipyrimidine Photolyase, subunit A, domain 3"/>
    <property type="match status" value="1"/>
</dbReference>
<dbReference type="Proteomes" id="UP000032232">
    <property type="component" value="Unassembled WGS sequence"/>
</dbReference>
<dbReference type="EMBL" id="JYFE01000073">
    <property type="protein sequence ID" value="KIT14588.1"/>
    <property type="molecule type" value="Genomic_DNA"/>
</dbReference>
<feature type="region of interest" description="Disordered" evidence="4">
    <location>
        <begin position="243"/>
        <end position="262"/>
    </location>
</feature>
<dbReference type="GO" id="GO:0003677">
    <property type="term" value="F:DNA binding"/>
    <property type="evidence" value="ECO:0007669"/>
    <property type="project" value="TreeGrafter"/>
</dbReference>
<keyword evidence="7" id="KW-1185">Reference proteome</keyword>